<dbReference type="PANTHER" id="PTHR24412:SF466">
    <property type="entry name" value="RING CANAL KELCH PROTEIN"/>
    <property type="match status" value="1"/>
</dbReference>
<feature type="compositionally biased region" description="Low complexity" evidence="8">
    <location>
        <begin position="1"/>
        <end position="23"/>
    </location>
</feature>
<dbReference type="PIRSF" id="PIRSF037037">
    <property type="entry name" value="Kelch-like_protein_gigaxonin"/>
    <property type="match status" value="1"/>
</dbReference>
<dbReference type="Gene3D" id="1.25.40.420">
    <property type="match status" value="1"/>
</dbReference>
<dbReference type="InterPro" id="IPR015915">
    <property type="entry name" value="Kelch-typ_b-propeller"/>
</dbReference>
<dbReference type="InterPro" id="IPR006652">
    <property type="entry name" value="Kelch_1"/>
</dbReference>
<sequence>MDPAPSSSSSDAGSTSGTATTAARQGVADPAPMGLLLRHASQNSLDESSQRNQSNLPEEDDYKPPYKNIQHFEKAFGILDTLRKTMMMCDVHLVAGELEIPAHRMVLAACSPYFYAMFTSFEERDKDKVTIQGVEPIALQMLVSYVYSGQISITEDTVQNLLPAANLLQLSDVKEACSDFLKSQLHPSNCLGIRAFADLHGCIDLMAAADLFIQFHFADVVEGEEFLGLDVDQVTSLIASDKLTVPSEEKVFECVLSWINNDQESRKDYVPMLMEHVRLPLLSQDYLVNRVDEEPLLRYSPKCKDLLIEALKFHLLRGEQKATFASPRTKPRQPVGLPKVLLVVGGQAPKAIRCVESYDFKEERWRLLSDMPTRRCRAGLAVVQGKVYAVGGFNGSLRVKTVDIFDPSTGKWLSGPPMNARRSTLGVAVLDHKIFAVGGFDGSSGLNSAEMFDPTTNEWTTIASMSTRRSSVGVGVVNGKLYAVGGYDGSSRQCLSSVERYDAESDSWATVAEMSARRSGAGVGVLETLLYAVGGHDGPIVRNSVEVFDPALNTWKPVADMATCRRNAGVISLNGLLYVIGGDDGTCNLASVEVYDPKSDCWTLLSSSMVVGRSYAGCSVVDKPAGYQ</sequence>
<dbReference type="SMART" id="SM00225">
    <property type="entry name" value="BTB"/>
    <property type="match status" value="1"/>
</dbReference>
<dbReference type="Pfam" id="PF01344">
    <property type="entry name" value="Kelch_1"/>
    <property type="match status" value="2"/>
</dbReference>
<comment type="function">
    <text evidence="7">Probable substrate-specific adapter of an E3 ubiquitin-protein ligase complex which mediates the ubiquitination and subsequent proteasomal degradation of target proteins. May have a role in synapse differentiation and growth.</text>
</comment>
<dbReference type="PROSITE" id="PS50097">
    <property type="entry name" value="BTB"/>
    <property type="match status" value="1"/>
</dbReference>
<protein>
    <recommendedName>
        <fullName evidence="2">Kelch-like protein diablo</fullName>
    </recommendedName>
</protein>
<dbReference type="Pfam" id="PF07707">
    <property type="entry name" value="BACK"/>
    <property type="match status" value="1"/>
</dbReference>
<dbReference type="PANTHER" id="PTHR24412">
    <property type="entry name" value="KELCH PROTEIN"/>
    <property type="match status" value="1"/>
</dbReference>
<dbReference type="Gene3D" id="3.30.710.10">
    <property type="entry name" value="Potassium Channel Kv1.1, Chain A"/>
    <property type="match status" value="1"/>
</dbReference>
<evidence type="ECO:0000256" key="5">
    <source>
        <dbReference type="ARBA" id="ARBA00022786"/>
    </source>
</evidence>
<keyword evidence="6" id="KW-0009">Actin-binding</keyword>
<dbReference type="PRINTS" id="PR00501">
    <property type="entry name" value="KELCHREPEAT"/>
</dbReference>
<gene>
    <name evidence="10" type="ORF">ODALV1_LOCUS8445</name>
</gene>
<evidence type="ECO:0000256" key="6">
    <source>
        <dbReference type="ARBA" id="ARBA00023203"/>
    </source>
</evidence>
<accession>A0ABP1Q8C3</accession>
<evidence type="ECO:0000313" key="10">
    <source>
        <dbReference type="EMBL" id="CAL8093216.1"/>
    </source>
</evidence>
<feature type="region of interest" description="Disordered" evidence="8">
    <location>
        <begin position="1"/>
        <end position="65"/>
    </location>
</feature>
<dbReference type="EMBL" id="CAXLJM020000026">
    <property type="protein sequence ID" value="CAL8093216.1"/>
    <property type="molecule type" value="Genomic_DNA"/>
</dbReference>
<dbReference type="Gene3D" id="2.120.10.80">
    <property type="entry name" value="Kelch-type beta propeller"/>
    <property type="match status" value="1"/>
</dbReference>
<evidence type="ECO:0000256" key="3">
    <source>
        <dbReference type="ARBA" id="ARBA00022441"/>
    </source>
</evidence>
<keyword evidence="5" id="KW-0833">Ubl conjugation pathway</keyword>
<evidence type="ECO:0000259" key="9">
    <source>
        <dbReference type="PROSITE" id="PS50097"/>
    </source>
</evidence>
<organism evidence="10 11">
    <name type="scientific">Orchesella dallaii</name>
    <dbReference type="NCBI Taxonomy" id="48710"/>
    <lineage>
        <taxon>Eukaryota</taxon>
        <taxon>Metazoa</taxon>
        <taxon>Ecdysozoa</taxon>
        <taxon>Arthropoda</taxon>
        <taxon>Hexapoda</taxon>
        <taxon>Collembola</taxon>
        <taxon>Entomobryomorpha</taxon>
        <taxon>Entomobryoidea</taxon>
        <taxon>Orchesellidae</taxon>
        <taxon>Orchesellinae</taxon>
        <taxon>Orchesella</taxon>
    </lineage>
</organism>
<evidence type="ECO:0000256" key="2">
    <source>
        <dbReference type="ARBA" id="ARBA00013699"/>
    </source>
</evidence>
<reference evidence="10 11" key="1">
    <citation type="submission" date="2024-08" db="EMBL/GenBank/DDBJ databases">
        <authorList>
            <person name="Cucini C."/>
            <person name="Frati F."/>
        </authorList>
    </citation>
    <scope>NUCLEOTIDE SEQUENCE [LARGE SCALE GENOMIC DNA]</scope>
</reference>
<proteinExistence type="predicted"/>
<feature type="compositionally biased region" description="Polar residues" evidence="8">
    <location>
        <begin position="40"/>
        <end position="56"/>
    </location>
</feature>
<dbReference type="CDD" id="cd18445">
    <property type="entry name" value="BACK_KLHL2_like"/>
    <property type="match status" value="1"/>
</dbReference>
<dbReference type="InterPro" id="IPR011705">
    <property type="entry name" value="BACK"/>
</dbReference>
<dbReference type="InterPro" id="IPR000210">
    <property type="entry name" value="BTB/POZ_dom"/>
</dbReference>
<comment type="pathway">
    <text evidence="1">Protein modification; protein ubiquitination.</text>
</comment>
<dbReference type="SMART" id="SM00612">
    <property type="entry name" value="Kelch"/>
    <property type="match status" value="6"/>
</dbReference>
<dbReference type="SUPFAM" id="SSF50965">
    <property type="entry name" value="Galactose oxidase, central domain"/>
    <property type="match status" value="1"/>
</dbReference>
<dbReference type="InterPro" id="IPR011333">
    <property type="entry name" value="SKP1/BTB/POZ_sf"/>
</dbReference>
<comment type="caution">
    <text evidence="10">The sequence shown here is derived from an EMBL/GenBank/DDBJ whole genome shotgun (WGS) entry which is preliminary data.</text>
</comment>
<dbReference type="Proteomes" id="UP001642540">
    <property type="component" value="Unassembled WGS sequence"/>
</dbReference>
<dbReference type="SUPFAM" id="SSF54695">
    <property type="entry name" value="POZ domain"/>
    <property type="match status" value="1"/>
</dbReference>
<dbReference type="InterPro" id="IPR017096">
    <property type="entry name" value="BTB-kelch_protein"/>
</dbReference>
<dbReference type="SMART" id="SM00875">
    <property type="entry name" value="BACK"/>
    <property type="match status" value="1"/>
</dbReference>
<dbReference type="InterPro" id="IPR011043">
    <property type="entry name" value="Gal_Oxase/kelch_b-propeller"/>
</dbReference>
<name>A0ABP1Q8C3_9HEXA</name>
<feature type="domain" description="BTB" evidence="9">
    <location>
        <begin position="89"/>
        <end position="155"/>
    </location>
</feature>
<evidence type="ECO:0000256" key="7">
    <source>
        <dbReference type="ARBA" id="ARBA00043912"/>
    </source>
</evidence>
<evidence type="ECO:0000256" key="1">
    <source>
        <dbReference type="ARBA" id="ARBA00004906"/>
    </source>
</evidence>
<evidence type="ECO:0000313" key="11">
    <source>
        <dbReference type="Proteomes" id="UP001642540"/>
    </source>
</evidence>
<dbReference type="Pfam" id="PF24681">
    <property type="entry name" value="Kelch_KLHDC2_KLHL20_DRC7"/>
    <property type="match status" value="1"/>
</dbReference>
<evidence type="ECO:0000256" key="8">
    <source>
        <dbReference type="SAM" id="MobiDB-lite"/>
    </source>
</evidence>
<keyword evidence="11" id="KW-1185">Reference proteome</keyword>
<keyword evidence="4" id="KW-0677">Repeat</keyword>
<evidence type="ECO:0000256" key="4">
    <source>
        <dbReference type="ARBA" id="ARBA00022737"/>
    </source>
</evidence>
<keyword evidence="3" id="KW-0880">Kelch repeat</keyword>
<dbReference type="Pfam" id="PF00651">
    <property type="entry name" value="BTB"/>
    <property type="match status" value="1"/>
</dbReference>